<name>A0A2P6S1Z9_ROSCH</name>
<accession>A0A2P6S1Z9</accession>
<dbReference type="Proteomes" id="UP000238479">
    <property type="component" value="Chromosome 2"/>
</dbReference>
<dbReference type="AlphaFoldDB" id="A0A2P6S1Z9"/>
<evidence type="ECO:0000313" key="3">
    <source>
        <dbReference type="Proteomes" id="UP000238479"/>
    </source>
</evidence>
<dbReference type="Gramene" id="PRQ52691">
    <property type="protein sequence ID" value="PRQ52691"/>
    <property type="gene ID" value="RchiOBHm_Chr2g0158201"/>
</dbReference>
<gene>
    <name evidence="2" type="ORF">RchiOBHm_Chr2g0158201</name>
</gene>
<organism evidence="2 3">
    <name type="scientific">Rosa chinensis</name>
    <name type="common">China rose</name>
    <dbReference type="NCBI Taxonomy" id="74649"/>
    <lineage>
        <taxon>Eukaryota</taxon>
        <taxon>Viridiplantae</taxon>
        <taxon>Streptophyta</taxon>
        <taxon>Embryophyta</taxon>
        <taxon>Tracheophyta</taxon>
        <taxon>Spermatophyta</taxon>
        <taxon>Magnoliopsida</taxon>
        <taxon>eudicotyledons</taxon>
        <taxon>Gunneridae</taxon>
        <taxon>Pentapetalae</taxon>
        <taxon>rosids</taxon>
        <taxon>fabids</taxon>
        <taxon>Rosales</taxon>
        <taxon>Rosaceae</taxon>
        <taxon>Rosoideae</taxon>
        <taxon>Rosoideae incertae sedis</taxon>
        <taxon>Rosa</taxon>
    </lineage>
</organism>
<proteinExistence type="predicted"/>
<reference evidence="2 3" key="1">
    <citation type="journal article" date="2018" name="Nat. Genet.">
        <title>The Rosa genome provides new insights in the design of modern roses.</title>
        <authorList>
            <person name="Bendahmane M."/>
        </authorList>
    </citation>
    <scope>NUCLEOTIDE SEQUENCE [LARGE SCALE GENOMIC DNA]</scope>
    <source>
        <strain evidence="3">cv. Old Blush</strain>
    </source>
</reference>
<feature type="region of interest" description="Disordered" evidence="1">
    <location>
        <begin position="58"/>
        <end position="78"/>
    </location>
</feature>
<evidence type="ECO:0000313" key="2">
    <source>
        <dbReference type="EMBL" id="PRQ52691.1"/>
    </source>
</evidence>
<evidence type="ECO:0000256" key="1">
    <source>
        <dbReference type="SAM" id="MobiDB-lite"/>
    </source>
</evidence>
<protein>
    <submittedName>
        <fullName evidence="2">Uncharacterized protein</fullName>
    </submittedName>
</protein>
<comment type="caution">
    <text evidence="2">The sequence shown here is derived from an EMBL/GenBank/DDBJ whole genome shotgun (WGS) entry which is preliminary data.</text>
</comment>
<dbReference type="EMBL" id="PDCK01000040">
    <property type="protein sequence ID" value="PRQ52691.1"/>
    <property type="molecule type" value="Genomic_DNA"/>
</dbReference>
<sequence length="296" mass="34104">MQKGFVLIFLLPLLYLCFGSIVVYCFYSDTGNSVLFNFPTALDTVMAAKPEETEIRRHLRHENGEGQASGPISDMEKDRQIRSRRWRQLMAAETGNTQIKTILQDDNGEAKNIERTEIMCTVETSAALSNVHTDCQITSRRRKQVMMNWSKNLDTNDENPWVITNEIFCHQERLHVSDTVRMDTDCEIRSRKSKQVSDHRNKRIRNHQECSRLITSQTFSPQENLDLDDLARIGEYSHSIGQAMYQRIRQGFNTEYEDSGDNIGVLKPTAVAALFQICNQHQLLQKSGRLKMIINT</sequence>
<keyword evidence="3" id="KW-1185">Reference proteome</keyword>